<evidence type="ECO:0000313" key="1">
    <source>
        <dbReference type="Proteomes" id="UP000095286"/>
    </source>
</evidence>
<name>A0AC35TVC5_9BILA</name>
<dbReference type="WBParaSite" id="RSKR_0000475300.1">
    <property type="protein sequence ID" value="RSKR_0000475300.1"/>
    <property type="gene ID" value="RSKR_0000475300"/>
</dbReference>
<sequence>MADISNTSNWMKSDDLIKVVTKGDLIEIKRKSQRCINLLSYNHWGVYLGDGRLGHYVESDWKSGGVTRSFPDTPWGIENKKLEINVYFVTIDDLAKACEGDYCRKNNKYDREFPIFPDDAIARRVISRIGESDYDLFSNNCEHFANWARYNKHTSRQVMRLRNILIVVFGTVVLIGGVCVVWKFIELVAERVKNRSKLES</sequence>
<protein>
    <submittedName>
        <fullName evidence="2">LRAT domain-containing protein</fullName>
    </submittedName>
</protein>
<organism evidence="1 2">
    <name type="scientific">Rhabditophanes sp. KR3021</name>
    <dbReference type="NCBI Taxonomy" id="114890"/>
    <lineage>
        <taxon>Eukaryota</taxon>
        <taxon>Metazoa</taxon>
        <taxon>Ecdysozoa</taxon>
        <taxon>Nematoda</taxon>
        <taxon>Chromadorea</taxon>
        <taxon>Rhabditida</taxon>
        <taxon>Tylenchina</taxon>
        <taxon>Panagrolaimomorpha</taxon>
        <taxon>Strongyloidoidea</taxon>
        <taxon>Alloionematidae</taxon>
        <taxon>Rhabditophanes</taxon>
    </lineage>
</organism>
<reference evidence="2" key="1">
    <citation type="submission" date="2016-11" db="UniProtKB">
        <authorList>
            <consortium name="WormBaseParasite"/>
        </authorList>
    </citation>
    <scope>IDENTIFICATION</scope>
    <source>
        <strain evidence="2">KR3021</strain>
    </source>
</reference>
<dbReference type="Proteomes" id="UP000095286">
    <property type="component" value="Unplaced"/>
</dbReference>
<accession>A0AC35TVC5</accession>
<proteinExistence type="predicted"/>
<evidence type="ECO:0000313" key="2">
    <source>
        <dbReference type="WBParaSite" id="RSKR_0000475300.1"/>
    </source>
</evidence>